<sequence length="50" mass="5869">MLINKVDQFSTLTSWKNFKKFFLGLSTEISLAESREILLNLRTSVFQIFL</sequence>
<reference evidence="1 2" key="1">
    <citation type="submission" date="2020-08" db="EMBL/GenBank/DDBJ databases">
        <authorList>
            <person name="Koutsovoulos G."/>
            <person name="Danchin GJ E."/>
        </authorList>
    </citation>
    <scope>NUCLEOTIDE SEQUENCE [LARGE SCALE GENOMIC DNA]</scope>
</reference>
<protein>
    <submittedName>
        <fullName evidence="1">Uncharacterized protein</fullName>
    </submittedName>
</protein>
<evidence type="ECO:0000313" key="2">
    <source>
        <dbReference type="Proteomes" id="UP000580250"/>
    </source>
</evidence>
<gene>
    <name evidence="1" type="ORF">MENT_LOCUS12806</name>
</gene>
<dbReference type="EMBL" id="CAJEWN010000067">
    <property type="protein sequence ID" value="CAD2157780.1"/>
    <property type="molecule type" value="Genomic_DNA"/>
</dbReference>
<organism evidence="1 2">
    <name type="scientific">Meloidogyne enterolobii</name>
    <name type="common">Root-knot nematode worm</name>
    <name type="synonym">Meloidogyne mayaguensis</name>
    <dbReference type="NCBI Taxonomy" id="390850"/>
    <lineage>
        <taxon>Eukaryota</taxon>
        <taxon>Metazoa</taxon>
        <taxon>Ecdysozoa</taxon>
        <taxon>Nematoda</taxon>
        <taxon>Chromadorea</taxon>
        <taxon>Rhabditida</taxon>
        <taxon>Tylenchina</taxon>
        <taxon>Tylenchomorpha</taxon>
        <taxon>Tylenchoidea</taxon>
        <taxon>Meloidogynidae</taxon>
        <taxon>Meloidogyninae</taxon>
        <taxon>Meloidogyne</taxon>
    </lineage>
</organism>
<evidence type="ECO:0000313" key="1">
    <source>
        <dbReference type="EMBL" id="CAD2157780.1"/>
    </source>
</evidence>
<comment type="caution">
    <text evidence="1">The sequence shown here is derived from an EMBL/GenBank/DDBJ whole genome shotgun (WGS) entry which is preliminary data.</text>
</comment>
<proteinExistence type="predicted"/>
<name>A0A6V7UIJ9_MELEN</name>
<dbReference type="AlphaFoldDB" id="A0A6V7UIJ9"/>
<accession>A0A6V7UIJ9</accession>
<dbReference type="Proteomes" id="UP000580250">
    <property type="component" value="Unassembled WGS sequence"/>
</dbReference>